<comment type="caution">
    <text evidence="2">The sequence shown here is derived from an EMBL/GenBank/DDBJ whole genome shotgun (WGS) entry which is preliminary data.</text>
</comment>
<organism evidence="2 3">
    <name type="scientific">Trichloromonas acetexigens</name>
    <dbReference type="NCBI Taxonomy" id="38815"/>
    <lineage>
        <taxon>Bacteria</taxon>
        <taxon>Pseudomonadati</taxon>
        <taxon>Thermodesulfobacteriota</taxon>
        <taxon>Desulfuromonadia</taxon>
        <taxon>Desulfuromonadales</taxon>
        <taxon>Trichloromonadaceae</taxon>
        <taxon>Trichloromonas</taxon>
    </lineage>
</organism>
<keyword evidence="3" id="KW-1185">Reference proteome</keyword>
<feature type="signal peptide" evidence="1">
    <location>
        <begin position="1"/>
        <end position="21"/>
    </location>
</feature>
<protein>
    <recommendedName>
        <fullName evidence="4">Lipoprotein</fullName>
    </recommendedName>
</protein>
<dbReference type="AlphaFoldDB" id="A0A550JBE4"/>
<sequence>MKKLRKLFIPLLALTLSACTAPSGLSSAKADAVREYPTLALPGGSVSISTARAYGQGEGLMISGRLKRLHELPMPGHMDLVICTPDGTRLAQEQIRVAGLSSKRRGLLELPFRTHLPLTPPAGAVIHLRYHAPTSPDGELDCPHS</sequence>
<dbReference type="EMBL" id="VJVV01000007">
    <property type="protein sequence ID" value="TRO80580.1"/>
    <property type="molecule type" value="Genomic_DNA"/>
</dbReference>
<proteinExistence type="predicted"/>
<dbReference type="OrthoDB" id="5402183at2"/>
<dbReference type="RefSeq" id="WP_092058169.1">
    <property type="nucleotide sequence ID" value="NZ_FOJJ01000039.1"/>
</dbReference>
<gene>
    <name evidence="2" type="ORF">FL622_10845</name>
</gene>
<dbReference type="PROSITE" id="PS51257">
    <property type="entry name" value="PROKAR_LIPOPROTEIN"/>
    <property type="match status" value="1"/>
</dbReference>
<dbReference type="Proteomes" id="UP000317155">
    <property type="component" value="Unassembled WGS sequence"/>
</dbReference>
<feature type="chain" id="PRO_5021897247" description="Lipoprotein" evidence="1">
    <location>
        <begin position="22"/>
        <end position="145"/>
    </location>
</feature>
<evidence type="ECO:0000256" key="1">
    <source>
        <dbReference type="SAM" id="SignalP"/>
    </source>
</evidence>
<reference evidence="2 3" key="1">
    <citation type="submission" date="2019-07" db="EMBL/GenBank/DDBJ databases">
        <title>Insights of Desulfuromonas acetexigens electromicrobiology.</title>
        <authorList>
            <person name="Katuri K."/>
            <person name="Sapireddy V."/>
            <person name="Shaw D.R."/>
            <person name="Saikaly P."/>
        </authorList>
    </citation>
    <scope>NUCLEOTIDE SEQUENCE [LARGE SCALE GENOMIC DNA]</scope>
    <source>
        <strain evidence="2 3">2873</strain>
    </source>
</reference>
<evidence type="ECO:0000313" key="2">
    <source>
        <dbReference type="EMBL" id="TRO80580.1"/>
    </source>
</evidence>
<name>A0A550JBE4_9BACT</name>
<keyword evidence="1" id="KW-0732">Signal</keyword>
<evidence type="ECO:0000313" key="3">
    <source>
        <dbReference type="Proteomes" id="UP000317155"/>
    </source>
</evidence>
<evidence type="ECO:0008006" key="4">
    <source>
        <dbReference type="Google" id="ProtNLM"/>
    </source>
</evidence>
<accession>A0A550JBE4</accession>